<dbReference type="Proteomes" id="UP000178109">
    <property type="component" value="Unassembled WGS sequence"/>
</dbReference>
<keyword evidence="1" id="KW-0444">Lipid biosynthesis</keyword>
<sequence length="110" mass="12299">MIGIDITDINRFAKIVIKDFSHWSKFFTKSEWEIGFSAPDPARALAGIFAAKEAVMKASGGKLVGRFDRIQIEHEPDGKPIVKIDEKKQDNIHISISHDRDIVVAVAIKL</sequence>
<keyword evidence="3" id="KW-0479">Metal-binding</keyword>
<dbReference type="GO" id="GO:0000287">
    <property type="term" value="F:magnesium ion binding"/>
    <property type="evidence" value="ECO:0007669"/>
    <property type="project" value="InterPro"/>
</dbReference>
<dbReference type="Gene3D" id="3.90.470.20">
    <property type="entry name" value="4'-phosphopantetheinyl transferase domain"/>
    <property type="match status" value="1"/>
</dbReference>
<dbReference type="EMBL" id="MHKO01000059">
    <property type="protein sequence ID" value="OGY90807.1"/>
    <property type="molecule type" value="Genomic_DNA"/>
</dbReference>
<accession>A0A1G2BRG5</accession>
<keyword evidence="7" id="KW-0275">Fatty acid biosynthesis</keyword>
<evidence type="ECO:0000256" key="4">
    <source>
        <dbReference type="ARBA" id="ARBA00022832"/>
    </source>
</evidence>
<evidence type="ECO:0000256" key="7">
    <source>
        <dbReference type="ARBA" id="ARBA00023160"/>
    </source>
</evidence>
<evidence type="ECO:0000256" key="1">
    <source>
        <dbReference type="ARBA" id="ARBA00022516"/>
    </source>
</evidence>
<dbReference type="InterPro" id="IPR004568">
    <property type="entry name" value="Ppantetheine-prot_Trfase_dom"/>
</dbReference>
<dbReference type="InterPro" id="IPR008278">
    <property type="entry name" value="4-PPantetheinyl_Trfase_dom"/>
</dbReference>
<dbReference type="AlphaFoldDB" id="A0A1G2BRG5"/>
<evidence type="ECO:0000256" key="2">
    <source>
        <dbReference type="ARBA" id="ARBA00022679"/>
    </source>
</evidence>
<keyword evidence="2" id="KW-0808">Transferase</keyword>
<organism evidence="9 10">
    <name type="scientific">Candidatus Komeilibacteria bacterium RIFCSPLOWO2_02_FULL_48_11</name>
    <dbReference type="NCBI Taxonomy" id="1798553"/>
    <lineage>
        <taxon>Bacteria</taxon>
        <taxon>Candidatus Komeiliibacteriota</taxon>
    </lineage>
</organism>
<feature type="domain" description="4'-phosphopantetheinyl transferase" evidence="8">
    <location>
        <begin position="2"/>
        <end position="107"/>
    </location>
</feature>
<dbReference type="STRING" id="1798553.A3H70_03680"/>
<reference evidence="9 10" key="1">
    <citation type="journal article" date="2016" name="Nat. Commun.">
        <title>Thousands of microbial genomes shed light on interconnected biogeochemical processes in an aquifer system.</title>
        <authorList>
            <person name="Anantharaman K."/>
            <person name="Brown C.T."/>
            <person name="Hug L.A."/>
            <person name="Sharon I."/>
            <person name="Castelle C.J."/>
            <person name="Probst A.J."/>
            <person name="Thomas B.C."/>
            <person name="Singh A."/>
            <person name="Wilkins M.J."/>
            <person name="Karaoz U."/>
            <person name="Brodie E.L."/>
            <person name="Williams K.H."/>
            <person name="Hubbard S.S."/>
            <person name="Banfield J.F."/>
        </authorList>
    </citation>
    <scope>NUCLEOTIDE SEQUENCE [LARGE SCALE GENOMIC DNA]</scope>
</reference>
<name>A0A1G2BRG5_9BACT</name>
<comment type="caution">
    <text evidence="9">The sequence shown here is derived from an EMBL/GenBank/DDBJ whole genome shotgun (WGS) entry which is preliminary data.</text>
</comment>
<dbReference type="NCBIfam" id="TIGR00556">
    <property type="entry name" value="pantethn_trn"/>
    <property type="match status" value="1"/>
</dbReference>
<protein>
    <submittedName>
        <fullName evidence="9">Holo-[acyl-carrier-protein] synthase</fullName>
    </submittedName>
</protein>
<dbReference type="Pfam" id="PF01648">
    <property type="entry name" value="ACPS"/>
    <property type="match status" value="1"/>
</dbReference>
<dbReference type="InterPro" id="IPR002582">
    <property type="entry name" value="ACPS"/>
</dbReference>
<evidence type="ECO:0000256" key="3">
    <source>
        <dbReference type="ARBA" id="ARBA00022723"/>
    </source>
</evidence>
<keyword evidence="6" id="KW-0443">Lipid metabolism</keyword>
<evidence type="ECO:0000259" key="8">
    <source>
        <dbReference type="Pfam" id="PF01648"/>
    </source>
</evidence>
<dbReference type="SUPFAM" id="SSF56214">
    <property type="entry name" value="4'-phosphopantetheinyl transferase"/>
    <property type="match status" value="1"/>
</dbReference>
<dbReference type="InterPro" id="IPR037143">
    <property type="entry name" value="4-PPantetheinyl_Trfase_dom_sf"/>
</dbReference>
<evidence type="ECO:0000313" key="9">
    <source>
        <dbReference type="EMBL" id="OGY90807.1"/>
    </source>
</evidence>
<keyword evidence="5" id="KW-0460">Magnesium</keyword>
<dbReference type="GO" id="GO:0006633">
    <property type="term" value="P:fatty acid biosynthetic process"/>
    <property type="evidence" value="ECO:0007669"/>
    <property type="project" value="UniProtKB-KW"/>
</dbReference>
<proteinExistence type="predicted"/>
<dbReference type="NCBIfam" id="TIGR00516">
    <property type="entry name" value="acpS"/>
    <property type="match status" value="1"/>
</dbReference>
<evidence type="ECO:0000256" key="5">
    <source>
        <dbReference type="ARBA" id="ARBA00022842"/>
    </source>
</evidence>
<evidence type="ECO:0000256" key="6">
    <source>
        <dbReference type="ARBA" id="ARBA00023098"/>
    </source>
</evidence>
<gene>
    <name evidence="9" type="ORF">A3H70_03680</name>
</gene>
<keyword evidence="4" id="KW-0276">Fatty acid metabolism</keyword>
<dbReference type="GO" id="GO:0008897">
    <property type="term" value="F:holo-[acyl-carrier-protein] synthase activity"/>
    <property type="evidence" value="ECO:0007669"/>
    <property type="project" value="InterPro"/>
</dbReference>
<evidence type="ECO:0000313" key="10">
    <source>
        <dbReference type="Proteomes" id="UP000178109"/>
    </source>
</evidence>